<organism evidence="7 8">
    <name type="scientific">Sulfitobacter dubius</name>
    <dbReference type="NCBI Taxonomy" id="218673"/>
    <lineage>
        <taxon>Bacteria</taxon>
        <taxon>Pseudomonadati</taxon>
        <taxon>Pseudomonadota</taxon>
        <taxon>Alphaproteobacteria</taxon>
        <taxon>Rhodobacterales</taxon>
        <taxon>Roseobacteraceae</taxon>
        <taxon>Sulfitobacter</taxon>
    </lineage>
</organism>
<accession>A0ABY3ZNL4</accession>
<dbReference type="SUPFAM" id="SSF74653">
    <property type="entry name" value="TolA/TonB C-terminal domain"/>
    <property type="match status" value="1"/>
</dbReference>
<keyword evidence="2" id="KW-0812">Transmembrane</keyword>
<dbReference type="Gene3D" id="3.30.1150.10">
    <property type="match status" value="1"/>
</dbReference>
<evidence type="ECO:0000256" key="1">
    <source>
        <dbReference type="ARBA" id="ARBA00004167"/>
    </source>
</evidence>
<feature type="compositionally biased region" description="Basic and acidic residues" evidence="5">
    <location>
        <begin position="174"/>
        <end position="186"/>
    </location>
</feature>
<name>A0ABY3ZNL4_9RHOB</name>
<feature type="compositionally biased region" description="Low complexity" evidence="5">
    <location>
        <begin position="127"/>
        <end position="147"/>
    </location>
</feature>
<keyword evidence="3" id="KW-1133">Transmembrane helix</keyword>
<dbReference type="InterPro" id="IPR037682">
    <property type="entry name" value="TonB_C"/>
</dbReference>
<dbReference type="Proteomes" id="UP000831019">
    <property type="component" value="Chromosome"/>
</dbReference>
<proteinExistence type="predicted"/>
<dbReference type="PROSITE" id="PS52015">
    <property type="entry name" value="TONB_CTD"/>
    <property type="match status" value="1"/>
</dbReference>
<feature type="compositionally biased region" description="Basic residues" evidence="5">
    <location>
        <begin position="187"/>
        <end position="210"/>
    </location>
</feature>
<evidence type="ECO:0000313" key="7">
    <source>
        <dbReference type="EMBL" id="UOA15705.1"/>
    </source>
</evidence>
<feature type="domain" description="TonB C-terminal" evidence="6">
    <location>
        <begin position="238"/>
        <end position="324"/>
    </location>
</feature>
<keyword evidence="8" id="KW-1185">Reference proteome</keyword>
<comment type="subcellular location">
    <subcellularLocation>
        <location evidence="1">Membrane</location>
        <topology evidence="1">Single-pass membrane protein</topology>
    </subcellularLocation>
</comment>
<evidence type="ECO:0000256" key="4">
    <source>
        <dbReference type="ARBA" id="ARBA00023136"/>
    </source>
</evidence>
<keyword evidence="4" id="KW-0472">Membrane</keyword>
<dbReference type="RefSeq" id="WP_243261209.1">
    <property type="nucleotide sequence ID" value="NZ_CP085144.1"/>
</dbReference>
<feature type="compositionally biased region" description="Polar residues" evidence="5">
    <location>
        <begin position="211"/>
        <end position="228"/>
    </location>
</feature>
<dbReference type="Pfam" id="PF03544">
    <property type="entry name" value="TonB_C"/>
    <property type="match status" value="1"/>
</dbReference>
<evidence type="ECO:0000259" key="6">
    <source>
        <dbReference type="PROSITE" id="PS52015"/>
    </source>
</evidence>
<feature type="region of interest" description="Disordered" evidence="5">
    <location>
        <begin position="127"/>
        <end position="244"/>
    </location>
</feature>
<evidence type="ECO:0000256" key="5">
    <source>
        <dbReference type="SAM" id="MobiDB-lite"/>
    </source>
</evidence>
<evidence type="ECO:0000256" key="2">
    <source>
        <dbReference type="ARBA" id="ARBA00022692"/>
    </source>
</evidence>
<feature type="region of interest" description="Disordered" evidence="5">
    <location>
        <begin position="61"/>
        <end position="101"/>
    </location>
</feature>
<dbReference type="InterPro" id="IPR006260">
    <property type="entry name" value="TonB/TolA_C"/>
</dbReference>
<evidence type="ECO:0000256" key="3">
    <source>
        <dbReference type="ARBA" id="ARBA00022989"/>
    </source>
</evidence>
<dbReference type="PRINTS" id="PR01217">
    <property type="entry name" value="PRICHEXTENSN"/>
</dbReference>
<feature type="region of interest" description="Disordered" evidence="5">
    <location>
        <begin position="305"/>
        <end position="324"/>
    </location>
</feature>
<sequence length="324" mass="33044">MIPRSGLIKGLSIGVAAGLVVGVSQLTQSDNSAKIAGGGAPASAQLGTRFEDMAVGTLDAEPAEEITPTPTPEPPETAEALTPTPTPPAPTAAAARPRAEPVETAQIAEPMPVAPPAALAAETPVLPSLTPVETPPETTEAVPTLTPRAPVPPTETVTAEAPDEEAPRLSQRPQRRDPERAAEAAKKAKPKPQPKPKPKQTARGNAKRNNTKGAQTTSRTGNASQAGTRKQAAAPSGNAAVSNYPGKVMSRIARVGKPRVRSRGTAVIAFSVGNGGQLAGARVARSSGSAALDQAALGIIRQAAPFPRPPAGAQRNFSIQIKGR</sequence>
<dbReference type="EMBL" id="CP085144">
    <property type="protein sequence ID" value="UOA15705.1"/>
    <property type="molecule type" value="Genomic_DNA"/>
</dbReference>
<gene>
    <name evidence="7" type="ORF">DSM109990_02549</name>
</gene>
<evidence type="ECO:0000313" key="8">
    <source>
        <dbReference type="Proteomes" id="UP000831019"/>
    </source>
</evidence>
<dbReference type="NCBIfam" id="TIGR01352">
    <property type="entry name" value="tonB_Cterm"/>
    <property type="match status" value="1"/>
</dbReference>
<protein>
    <recommendedName>
        <fullName evidence="6">TonB C-terminal domain-containing protein</fullName>
    </recommendedName>
</protein>
<feature type="compositionally biased region" description="Low complexity" evidence="5">
    <location>
        <begin position="91"/>
        <end position="101"/>
    </location>
</feature>
<feature type="compositionally biased region" description="Polar residues" evidence="5">
    <location>
        <begin position="315"/>
        <end position="324"/>
    </location>
</feature>
<reference evidence="8" key="1">
    <citation type="journal article" date="2022" name="Microorganisms">
        <title>Beyond the ABCs#Discovery of Three New Plasmid Types in Rhodobacterales (RepQ, RepY, RepW).</title>
        <authorList>
            <person name="Freese H.M."/>
            <person name="Ringel V."/>
            <person name="Overmann J."/>
            <person name="Petersen J."/>
        </authorList>
    </citation>
    <scope>NUCLEOTIDE SEQUENCE [LARGE SCALE GENOMIC DNA]</scope>
    <source>
        <strain evidence="8">DSM 109990</strain>
    </source>
</reference>